<keyword evidence="1 4" id="KW-0963">Cytoplasm</keyword>
<protein>
    <recommendedName>
        <fullName evidence="4">Translational regulator CsrA</fullName>
    </recommendedName>
</protein>
<evidence type="ECO:0000313" key="6">
    <source>
        <dbReference type="Proteomes" id="UP001254848"/>
    </source>
</evidence>
<reference evidence="5 6" key="1">
    <citation type="submission" date="2023-07" db="EMBL/GenBank/DDBJ databases">
        <title>The novel representative of Negativicutes class, Anaeroselena agilis gen. nov. sp. nov.</title>
        <authorList>
            <person name="Prokofeva M.I."/>
            <person name="Elcheninov A.G."/>
            <person name="Klyukina A."/>
            <person name="Kublanov I.V."/>
            <person name="Frolov E.N."/>
            <person name="Podosokorskaya O.A."/>
        </authorList>
    </citation>
    <scope>NUCLEOTIDE SEQUENCE [LARGE SCALE GENOMIC DNA]</scope>
    <source>
        <strain evidence="5 6">4137-cl</strain>
    </source>
</reference>
<dbReference type="RefSeq" id="WP_413782340.1">
    <property type="nucleotide sequence ID" value="NZ_JAUOZS010000001.1"/>
</dbReference>
<evidence type="ECO:0000256" key="2">
    <source>
        <dbReference type="ARBA" id="ARBA00022845"/>
    </source>
</evidence>
<gene>
    <name evidence="4 5" type="primary">csrA</name>
    <name evidence="5" type="ORF">Q4T40_21930</name>
</gene>
<dbReference type="Pfam" id="PF02599">
    <property type="entry name" value="CsrA"/>
    <property type="match status" value="1"/>
</dbReference>
<sequence length="76" mass="8326">MLALTRKCGEKIVINDNIVVTVVDIKGDSVRLAIQAPREVKIFRGELYEAIAAENRQAAAPPPDAGLDLLKTIRKK</sequence>
<dbReference type="NCBIfam" id="TIGR00202">
    <property type="entry name" value="csrA"/>
    <property type="match status" value="1"/>
</dbReference>
<dbReference type="PANTHER" id="PTHR34984">
    <property type="entry name" value="CARBON STORAGE REGULATOR"/>
    <property type="match status" value="1"/>
</dbReference>
<name>A0ABU3P4C8_9FIRM</name>
<dbReference type="HAMAP" id="MF_00167">
    <property type="entry name" value="CsrA"/>
    <property type="match status" value="1"/>
</dbReference>
<keyword evidence="2 4" id="KW-0810">Translation regulation</keyword>
<dbReference type="InterPro" id="IPR036107">
    <property type="entry name" value="CsrA_sf"/>
</dbReference>
<keyword evidence="4" id="KW-0678">Repressor</keyword>
<comment type="similarity">
    <text evidence="4">Belongs to the CsrA/RsmA family.</text>
</comment>
<comment type="subunit">
    <text evidence="4">Homodimer; the beta-strands of each monomer intercalate to form a hydrophobic core, while the alpha-helices form wings that extend away from the core.</text>
</comment>
<keyword evidence="6" id="KW-1185">Reference proteome</keyword>
<comment type="caution">
    <text evidence="5">The sequence shown here is derived from an EMBL/GenBank/DDBJ whole genome shotgun (WGS) entry which is preliminary data.</text>
</comment>
<dbReference type="NCBIfam" id="NF002469">
    <property type="entry name" value="PRK01712.1"/>
    <property type="match status" value="1"/>
</dbReference>
<evidence type="ECO:0000313" key="5">
    <source>
        <dbReference type="EMBL" id="MDT8903900.1"/>
    </source>
</evidence>
<evidence type="ECO:0000256" key="4">
    <source>
        <dbReference type="HAMAP-Rule" id="MF_00167"/>
    </source>
</evidence>
<comment type="subcellular location">
    <subcellularLocation>
        <location evidence="4">Cytoplasm</location>
    </subcellularLocation>
</comment>
<organism evidence="5 6">
    <name type="scientific">Anaeroselena agilis</name>
    <dbReference type="NCBI Taxonomy" id="3063788"/>
    <lineage>
        <taxon>Bacteria</taxon>
        <taxon>Bacillati</taxon>
        <taxon>Bacillota</taxon>
        <taxon>Negativicutes</taxon>
        <taxon>Acetonemataceae</taxon>
        <taxon>Anaeroselena</taxon>
    </lineage>
</organism>
<evidence type="ECO:0000256" key="1">
    <source>
        <dbReference type="ARBA" id="ARBA00022490"/>
    </source>
</evidence>
<dbReference type="PANTHER" id="PTHR34984:SF1">
    <property type="entry name" value="CARBON STORAGE REGULATOR"/>
    <property type="match status" value="1"/>
</dbReference>
<proteinExistence type="inferred from homology"/>
<dbReference type="InterPro" id="IPR003751">
    <property type="entry name" value="CsrA"/>
</dbReference>
<evidence type="ECO:0000256" key="3">
    <source>
        <dbReference type="ARBA" id="ARBA00022884"/>
    </source>
</evidence>
<dbReference type="Gene3D" id="2.60.40.4380">
    <property type="entry name" value="Translational regulator CsrA"/>
    <property type="match status" value="1"/>
</dbReference>
<keyword evidence="3 4" id="KW-0694">RNA-binding</keyword>
<accession>A0ABU3P4C8</accession>
<keyword evidence="4" id="KW-1005">Bacterial flagellum biogenesis</keyword>
<dbReference type="Proteomes" id="UP001254848">
    <property type="component" value="Unassembled WGS sequence"/>
</dbReference>
<comment type="function">
    <text evidence="4">A translational regulator that binds mRNA to regulate translation initiation and/or mRNA stability. Usually binds in the 5'-UTR at or near the Shine-Dalgarno sequence preventing ribosome-binding, thus repressing translation. Its main target seems to be the major flagellin gene, while its function is anatagonized by FliW.</text>
</comment>
<dbReference type="EMBL" id="JAUOZS010000001">
    <property type="protein sequence ID" value="MDT8903900.1"/>
    <property type="molecule type" value="Genomic_DNA"/>
</dbReference>
<dbReference type="SUPFAM" id="SSF117130">
    <property type="entry name" value="CsrA-like"/>
    <property type="match status" value="1"/>
</dbReference>